<reference evidence="8" key="1">
    <citation type="journal article" date="2020" name="Ecol. Evol.">
        <title>Genome structure and content of the rice root-knot nematode (Meloidogyne graminicola).</title>
        <authorList>
            <person name="Phan N.T."/>
            <person name="Danchin E.G.J."/>
            <person name="Klopp C."/>
            <person name="Perfus-Barbeoch L."/>
            <person name="Kozlowski D.K."/>
            <person name="Koutsovoulos G.D."/>
            <person name="Lopez-Roques C."/>
            <person name="Bouchez O."/>
            <person name="Zahm M."/>
            <person name="Besnard G."/>
            <person name="Bellafiore S."/>
        </authorList>
    </citation>
    <scope>NUCLEOTIDE SEQUENCE</scope>
    <source>
        <strain evidence="8">VN-18</strain>
    </source>
</reference>
<dbReference type="Pfam" id="PF02301">
    <property type="entry name" value="HORMA"/>
    <property type="match status" value="1"/>
</dbReference>
<evidence type="ECO:0000313" key="9">
    <source>
        <dbReference type="Proteomes" id="UP000605970"/>
    </source>
</evidence>
<keyword evidence="9" id="KW-1185">Reference proteome</keyword>
<gene>
    <name evidence="8" type="ORF">Mgra_00006774</name>
</gene>
<protein>
    <submittedName>
        <fullName evidence="8">HORMA domain-containing protein</fullName>
    </submittedName>
</protein>
<evidence type="ECO:0000256" key="4">
    <source>
        <dbReference type="ARBA" id="ARBA00023242"/>
    </source>
</evidence>
<evidence type="ECO:0000256" key="1">
    <source>
        <dbReference type="ARBA" id="ARBA00004123"/>
    </source>
</evidence>
<keyword evidence="3" id="KW-0158">Chromosome</keyword>
<feature type="region of interest" description="Disordered" evidence="6">
    <location>
        <begin position="1"/>
        <end position="20"/>
    </location>
</feature>
<dbReference type="AlphaFoldDB" id="A0A8S9ZKZ5"/>
<evidence type="ECO:0000256" key="5">
    <source>
        <dbReference type="ARBA" id="ARBA00023254"/>
    </source>
</evidence>
<dbReference type="PANTHER" id="PTHR48225">
    <property type="entry name" value="HORMA DOMAIN-CONTAINING PROTEIN 1"/>
    <property type="match status" value="1"/>
</dbReference>
<dbReference type="GO" id="GO:0005634">
    <property type="term" value="C:nucleus"/>
    <property type="evidence" value="ECO:0007669"/>
    <property type="project" value="UniProtKB-SubCell"/>
</dbReference>
<comment type="caution">
    <text evidence="8">The sequence shown here is derived from an EMBL/GenBank/DDBJ whole genome shotgun (WGS) entry which is preliminary data.</text>
</comment>
<dbReference type="GO" id="GO:0005694">
    <property type="term" value="C:chromosome"/>
    <property type="evidence" value="ECO:0007669"/>
    <property type="project" value="UniProtKB-SubCell"/>
</dbReference>
<dbReference type="InterPro" id="IPR003511">
    <property type="entry name" value="HORMA_dom"/>
</dbReference>
<sequence length="313" mass="35973">MVVQRKSRSKDSWETAFPGSQDNEPDRLRFMARIGYIAIAHYLLYRKLVPLGVYKRRRVGDIILYCFDASKRWGEKLSQMMAGLKDAVEKKYVESALIVINEGNVASEVFIVRFCYEKEHAIKIVNDEGHPLVYLQFKDEPTFRKQTKHMIKKINAVTKRLGDLKDGVFPELKLTYVPGTPEDYEPPHFVRADGTYTFAKKPMLYNYGSITTNSTAIAFQLKSIYLTNDVINDLDDALYDEAGLVDKQFVDPKDVSGDVFTDESESPLHIPQSPIQLEVPRSEEVFQRHYVDLKASQTSRNVLKSPEDQLIYE</sequence>
<evidence type="ECO:0000313" key="8">
    <source>
        <dbReference type="EMBL" id="KAF7633804.1"/>
    </source>
</evidence>
<keyword evidence="4" id="KW-0539">Nucleus</keyword>
<dbReference type="SUPFAM" id="SSF56019">
    <property type="entry name" value="The spindle assembly checkpoint protein mad2"/>
    <property type="match status" value="1"/>
</dbReference>
<organism evidence="8 9">
    <name type="scientific">Meloidogyne graminicola</name>
    <dbReference type="NCBI Taxonomy" id="189291"/>
    <lineage>
        <taxon>Eukaryota</taxon>
        <taxon>Metazoa</taxon>
        <taxon>Ecdysozoa</taxon>
        <taxon>Nematoda</taxon>
        <taxon>Chromadorea</taxon>
        <taxon>Rhabditida</taxon>
        <taxon>Tylenchina</taxon>
        <taxon>Tylenchomorpha</taxon>
        <taxon>Tylenchoidea</taxon>
        <taxon>Meloidogynidae</taxon>
        <taxon>Meloidogyninae</taxon>
        <taxon>Meloidogyne</taxon>
    </lineage>
</organism>
<evidence type="ECO:0000256" key="3">
    <source>
        <dbReference type="ARBA" id="ARBA00022454"/>
    </source>
</evidence>
<keyword evidence="5" id="KW-0469">Meiosis</keyword>
<dbReference type="PROSITE" id="PS50815">
    <property type="entry name" value="HORMA"/>
    <property type="match status" value="1"/>
</dbReference>
<dbReference type="Gene3D" id="3.30.900.10">
    <property type="entry name" value="HORMA domain"/>
    <property type="match status" value="1"/>
</dbReference>
<dbReference type="OrthoDB" id="1928087at2759"/>
<evidence type="ECO:0000259" key="7">
    <source>
        <dbReference type="PROSITE" id="PS50815"/>
    </source>
</evidence>
<evidence type="ECO:0000256" key="2">
    <source>
        <dbReference type="ARBA" id="ARBA00004286"/>
    </source>
</evidence>
<dbReference type="InterPro" id="IPR036570">
    <property type="entry name" value="HORMA_dom_sf"/>
</dbReference>
<comment type="subcellular location">
    <subcellularLocation>
        <location evidence="2">Chromosome</location>
    </subcellularLocation>
    <subcellularLocation>
        <location evidence="1">Nucleus</location>
    </subcellularLocation>
</comment>
<dbReference type="InterPro" id="IPR051294">
    <property type="entry name" value="HORMA_MeioticProgression"/>
</dbReference>
<dbReference type="PANTHER" id="PTHR48225:SF7">
    <property type="entry name" value="MEIOSIS-SPECIFIC PROTEIN HOP1"/>
    <property type="match status" value="1"/>
</dbReference>
<dbReference type="EMBL" id="JABEBT010000069">
    <property type="protein sequence ID" value="KAF7633804.1"/>
    <property type="molecule type" value="Genomic_DNA"/>
</dbReference>
<name>A0A8S9ZKZ5_9BILA</name>
<feature type="domain" description="HORMA" evidence="7">
    <location>
        <begin position="25"/>
        <end position="221"/>
    </location>
</feature>
<evidence type="ECO:0000256" key="6">
    <source>
        <dbReference type="SAM" id="MobiDB-lite"/>
    </source>
</evidence>
<dbReference type="GO" id="GO:0051321">
    <property type="term" value="P:meiotic cell cycle"/>
    <property type="evidence" value="ECO:0007669"/>
    <property type="project" value="UniProtKB-KW"/>
</dbReference>
<dbReference type="Proteomes" id="UP000605970">
    <property type="component" value="Unassembled WGS sequence"/>
</dbReference>
<accession>A0A8S9ZKZ5</accession>
<proteinExistence type="predicted"/>